<dbReference type="InterPro" id="IPR003675">
    <property type="entry name" value="Rce1/LyrA-like_dom"/>
</dbReference>
<evidence type="ECO:0000259" key="3">
    <source>
        <dbReference type="Pfam" id="PF02517"/>
    </source>
</evidence>
<gene>
    <name evidence="4" type="ORF">EPA93_02580</name>
</gene>
<keyword evidence="4" id="KW-0645">Protease</keyword>
<dbReference type="Proteomes" id="UP000290365">
    <property type="component" value="Chromosome"/>
</dbReference>
<organism evidence="4 5">
    <name type="scientific">Ktedonosporobacter rubrisoli</name>
    <dbReference type="NCBI Taxonomy" id="2509675"/>
    <lineage>
        <taxon>Bacteria</taxon>
        <taxon>Bacillati</taxon>
        <taxon>Chloroflexota</taxon>
        <taxon>Ktedonobacteria</taxon>
        <taxon>Ktedonobacterales</taxon>
        <taxon>Ktedonosporobacteraceae</taxon>
        <taxon>Ktedonosporobacter</taxon>
    </lineage>
</organism>
<sequence>MIEQKSNIGMPPNSVEPSAIGPCLLAWAGAFLGLSALGLLIFLLTDGKDFSSPAIILIGFTPSLAALAIASLWFGVRGIRSLLRPIGKWKVGWQWYALVLLGPLVLMFLAHIISSPLGIAQPQPWVVIPALGSTLGPLIAGSLGEEIGWRGFAQPLLQKRYSMFWASIIIGILWSTWHLWPILAPNGPVHITPPDVVQTYVRLISTAVIYGWIYNKTGGSLLLVMLAHAGHNIADDILPPAAEGTALIMAFLYLVAAIAVVLTIRAQIFSRPKENGPRTEASKVQQRSVTEPTP</sequence>
<feature type="compositionally biased region" description="Polar residues" evidence="1">
    <location>
        <begin position="282"/>
        <end position="294"/>
    </location>
</feature>
<evidence type="ECO:0000313" key="4">
    <source>
        <dbReference type="EMBL" id="QBD74933.1"/>
    </source>
</evidence>
<feature type="domain" description="CAAX prenyl protease 2/Lysostaphin resistance protein A-like" evidence="3">
    <location>
        <begin position="134"/>
        <end position="233"/>
    </location>
</feature>
<feature type="region of interest" description="Disordered" evidence="1">
    <location>
        <begin position="273"/>
        <end position="294"/>
    </location>
</feature>
<dbReference type="Pfam" id="PF02517">
    <property type="entry name" value="Rce1-like"/>
    <property type="match status" value="1"/>
</dbReference>
<keyword evidence="2" id="KW-0472">Membrane</keyword>
<proteinExistence type="predicted"/>
<dbReference type="PANTHER" id="PTHR35797:SF1">
    <property type="entry name" value="PROTEASE"/>
    <property type="match status" value="1"/>
</dbReference>
<dbReference type="EMBL" id="CP035758">
    <property type="protein sequence ID" value="QBD74933.1"/>
    <property type="molecule type" value="Genomic_DNA"/>
</dbReference>
<feature type="transmembrane region" description="Helical" evidence="2">
    <location>
        <begin position="20"/>
        <end position="44"/>
    </location>
</feature>
<feature type="transmembrane region" description="Helical" evidence="2">
    <location>
        <begin position="246"/>
        <end position="264"/>
    </location>
</feature>
<keyword evidence="5" id="KW-1185">Reference proteome</keyword>
<dbReference type="InterPro" id="IPR042150">
    <property type="entry name" value="MmRce1-like"/>
</dbReference>
<dbReference type="KEGG" id="kbs:EPA93_02580"/>
<keyword evidence="4" id="KW-0482">Metalloprotease</keyword>
<feature type="transmembrane region" description="Helical" evidence="2">
    <location>
        <begin position="163"/>
        <end position="180"/>
    </location>
</feature>
<dbReference type="OrthoDB" id="9777755at2"/>
<feature type="transmembrane region" description="Helical" evidence="2">
    <location>
        <begin position="95"/>
        <end position="113"/>
    </location>
</feature>
<keyword evidence="2" id="KW-0812">Transmembrane</keyword>
<name>A0A4P6JIV9_KTERU</name>
<dbReference type="GO" id="GO:0008237">
    <property type="term" value="F:metallopeptidase activity"/>
    <property type="evidence" value="ECO:0007669"/>
    <property type="project" value="UniProtKB-KW"/>
</dbReference>
<evidence type="ECO:0000256" key="1">
    <source>
        <dbReference type="SAM" id="MobiDB-lite"/>
    </source>
</evidence>
<feature type="transmembrane region" description="Helical" evidence="2">
    <location>
        <begin position="125"/>
        <end position="143"/>
    </location>
</feature>
<accession>A0A4P6JIV9</accession>
<dbReference type="GO" id="GO:0080120">
    <property type="term" value="P:CAAX-box protein maturation"/>
    <property type="evidence" value="ECO:0007669"/>
    <property type="project" value="UniProtKB-ARBA"/>
</dbReference>
<evidence type="ECO:0000313" key="5">
    <source>
        <dbReference type="Proteomes" id="UP000290365"/>
    </source>
</evidence>
<dbReference type="GO" id="GO:0006508">
    <property type="term" value="P:proteolysis"/>
    <property type="evidence" value="ECO:0007669"/>
    <property type="project" value="UniProtKB-KW"/>
</dbReference>
<dbReference type="GO" id="GO:0004175">
    <property type="term" value="F:endopeptidase activity"/>
    <property type="evidence" value="ECO:0007669"/>
    <property type="project" value="UniProtKB-ARBA"/>
</dbReference>
<feature type="transmembrane region" description="Helical" evidence="2">
    <location>
        <begin position="50"/>
        <end position="74"/>
    </location>
</feature>
<protein>
    <submittedName>
        <fullName evidence="4">CPBP family intramembrane metalloprotease</fullName>
    </submittedName>
</protein>
<dbReference type="PANTHER" id="PTHR35797">
    <property type="entry name" value="PROTEASE-RELATED"/>
    <property type="match status" value="1"/>
</dbReference>
<keyword evidence="2" id="KW-1133">Transmembrane helix</keyword>
<evidence type="ECO:0000256" key="2">
    <source>
        <dbReference type="SAM" id="Phobius"/>
    </source>
</evidence>
<reference evidence="4 5" key="1">
    <citation type="submission" date="2019-01" db="EMBL/GenBank/DDBJ databases">
        <title>Ktedonosporobacter rubrisoli SCAWS-G2.</title>
        <authorList>
            <person name="Huang Y."/>
            <person name="Yan B."/>
        </authorList>
    </citation>
    <scope>NUCLEOTIDE SEQUENCE [LARGE SCALE GENOMIC DNA]</scope>
    <source>
        <strain evidence="4 5">SCAWS-G2</strain>
    </source>
</reference>
<dbReference type="AlphaFoldDB" id="A0A4P6JIV9"/>
<keyword evidence="4" id="KW-0378">Hydrolase</keyword>